<dbReference type="PANTHER" id="PTHR43214">
    <property type="entry name" value="TWO-COMPONENT RESPONSE REGULATOR"/>
    <property type="match status" value="1"/>
</dbReference>
<dbReference type="InterPro" id="IPR016032">
    <property type="entry name" value="Sig_transdc_resp-reg_C-effctor"/>
</dbReference>
<gene>
    <name evidence="5" type="ORF">HL667_16665</name>
</gene>
<dbReference type="PROSITE" id="PS50110">
    <property type="entry name" value="RESPONSE_REGULATORY"/>
    <property type="match status" value="1"/>
</dbReference>
<dbReference type="InterPro" id="IPR039420">
    <property type="entry name" value="WalR-like"/>
</dbReference>
<evidence type="ECO:0000256" key="1">
    <source>
        <dbReference type="ARBA" id="ARBA00023125"/>
    </source>
</evidence>
<name>A0ABX2CEI6_9BRAD</name>
<dbReference type="Gene3D" id="3.40.50.2300">
    <property type="match status" value="1"/>
</dbReference>
<feature type="domain" description="Response regulatory" evidence="4">
    <location>
        <begin position="29"/>
        <end position="142"/>
    </location>
</feature>
<dbReference type="Pfam" id="PF00196">
    <property type="entry name" value="GerE"/>
    <property type="match status" value="1"/>
</dbReference>
<reference evidence="5" key="1">
    <citation type="submission" date="2020-05" db="EMBL/GenBank/DDBJ databases">
        <title>Nod-independent and nitrogen-fixing Bradyrhizobium aeschynomene sp. nov. isolated from nodules of Aeschynomene indica.</title>
        <authorList>
            <person name="Zhang Z."/>
        </authorList>
    </citation>
    <scope>NUCLEOTIDE SEQUENCE</scope>
    <source>
        <strain evidence="5">83012</strain>
    </source>
</reference>
<dbReference type="EMBL" id="JABFDN010000004">
    <property type="protein sequence ID" value="NPU66636.1"/>
    <property type="molecule type" value="Genomic_DNA"/>
</dbReference>
<evidence type="ECO:0000259" key="3">
    <source>
        <dbReference type="PROSITE" id="PS50043"/>
    </source>
</evidence>
<accession>A0ABX2CEI6</accession>
<organism evidence="5 6">
    <name type="scientific">Bradyrhizobium aeschynomenes</name>
    <dbReference type="NCBI Taxonomy" id="2734909"/>
    <lineage>
        <taxon>Bacteria</taxon>
        <taxon>Pseudomonadati</taxon>
        <taxon>Pseudomonadota</taxon>
        <taxon>Alphaproteobacteria</taxon>
        <taxon>Hyphomicrobiales</taxon>
        <taxon>Nitrobacteraceae</taxon>
        <taxon>Bradyrhizobium</taxon>
    </lineage>
</organism>
<sequence>MSRRAVELDILPVPSLAADMAEVVAGKTRILIVSETRFFREALGARLGQNDRLDVIDTVDHRGALSLVGSSRPDLVLLDIGEWHSLDRATTLLRQQPDLEILAIGVPEIAAPALSAIGRGIAGCVPRDGSIDDVIAQVDRLTSGRTEQVASEQISIVAEPEEQPNRLQPTPAVKSRLGELTPRECEILQMIEVGLSNKEIARNLRIEVGTVKNHVHNILEKLNVRRRNQAAHRLRAHHQR</sequence>
<evidence type="ECO:0000313" key="6">
    <source>
        <dbReference type="Proteomes" id="UP000886476"/>
    </source>
</evidence>
<dbReference type="PRINTS" id="PR00038">
    <property type="entry name" value="HTHLUXR"/>
</dbReference>
<dbReference type="SMART" id="SM00421">
    <property type="entry name" value="HTH_LUXR"/>
    <property type="match status" value="1"/>
</dbReference>
<keyword evidence="2" id="KW-0597">Phosphoprotein</keyword>
<dbReference type="CDD" id="cd06170">
    <property type="entry name" value="LuxR_C_like"/>
    <property type="match status" value="1"/>
</dbReference>
<keyword evidence="1" id="KW-0238">DNA-binding</keyword>
<protein>
    <submittedName>
        <fullName evidence="5">Response regulator transcription factor</fullName>
    </submittedName>
</protein>
<feature type="modified residue" description="4-aspartylphosphate" evidence="2">
    <location>
        <position position="79"/>
    </location>
</feature>
<dbReference type="InterPro" id="IPR011006">
    <property type="entry name" value="CheY-like_superfamily"/>
</dbReference>
<dbReference type="Proteomes" id="UP000886476">
    <property type="component" value="Unassembled WGS sequence"/>
</dbReference>
<dbReference type="SUPFAM" id="SSF52172">
    <property type="entry name" value="CheY-like"/>
    <property type="match status" value="1"/>
</dbReference>
<proteinExistence type="predicted"/>
<comment type="caution">
    <text evidence="5">The sequence shown here is derived from an EMBL/GenBank/DDBJ whole genome shotgun (WGS) entry which is preliminary data.</text>
</comment>
<evidence type="ECO:0000259" key="4">
    <source>
        <dbReference type="PROSITE" id="PS50110"/>
    </source>
</evidence>
<dbReference type="InterPro" id="IPR000792">
    <property type="entry name" value="Tscrpt_reg_LuxR_C"/>
</dbReference>
<dbReference type="InterPro" id="IPR001789">
    <property type="entry name" value="Sig_transdc_resp-reg_receiver"/>
</dbReference>
<evidence type="ECO:0000256" key="2">
    <source>
        <dbReference type="PROSITE-ProRule" id="PRU00169"/>
    </source>
</evidence>
<dbReference type="RefSeq" id="WP_172111691.1">
    <property type="nucleotide sequence ID" value="NZ_JABFDN010000004.1"/>
</dbReference>
<dbReference type="PROSITE" id="PS50043">
    <property type="entry name" value="HTH_LUXR_2"/>
    <property type="match status" value="1"/>
</dbReference>
<keyword evidence="6" id="KW-1185">Reference proteome</keyword>
<dbReference type="PROSITE" id="PS00622">
    <property type="entry name" value="HTH_LUXR_1"/>
    <property type="match status" value="1"/>
</dbReference>
<dbReference type="SUPFAM" id="SSF46894">
    <property type="entry name" value="C-terminal effector domain of the bipartite response regulators"/>
    <property type="match status" value="1"/>
</dbReference>
<evidence type="ECO:0000313" key="5">
    <source>
        <dbReference type="EMBL" id="NPU66636.1"/>
    </source>
</evidence>
<feature type="domain" description="HTH luxR-type" evidence="3">
    <location>
        <begin position="173"/>
        <end position="238"/>
    </location>
</feature>